<comment type="similarity">
    <text evidence="6">Belongs to the vsr family.</text>
</comment>
<sequence length="146" mass="17059">MLENEMPVGRDLGVTAARSKNMRAVKGKDTQPELLVRRALRRLGYRFRLHRKDLPGRPDIVLPRLHLAIFVHGCFWHRHEGCPRTSTPKTRADFWQQKFEANVARDRRTELALRELGWRVLIIWECEIRTPLSLDALLNFGLPNAE</sequence>
<comment type="function">
    <text evidence="6">May nick specific sequences that contain T:G mispairs resulting from m5C-deamination.</text>
</comment>
<name>A0ABQ5UJY9_9HYPH</name>
<evidence type="ECO:0000313" key="8">
    <source>
        <dbReference type="Proteomes" id="UP001161406"/>
    </source>
</evidence>
<protein>
    <recommendedName>
        <fullName evidence="6">Very short patch repair endonuclease</fullName>
        <ecNumber evidence="6">3.1.-.-</ecNumber>
    </recommendedName>
</protein>
<evidence type="ECO:0000256" key="1">
    <source>
        <dbReference type="ARBA" id="ARBA00022722"/>
    </source>
</evidence>
<dbReference type="InterPro" id="IPR004603">
    <property type="entry name" value="DNA_mismatch_endonuc_vsr"/>
</dbReference>
<dbReference type="NCBIfam" id="TIGR00632">
    <property type="entry name" value="vsr"/>
    <property type="match status" value="1"/>
</dbReference>
<keyword evidence="2 6" id="KW-0255">Endonuclease</keyword>
<keyword evidence="8" id="KW-1185">Reference proteome</keyword>
<dbReference type="Proteomes" id="UP001161406">
    <property type="component" value="Unassembled WGS sequence"/>
</dbReference>
<organism evidence="7 8">
    <name type="scientific">Devosia yakushimensis</name>
    <dbReference type="NCBI Taxonomy" id="470028"/>
    <lineage>
        <taxon>Bacteria</taxon>
        <taxon>Pseudomonadati</taxon>
        <taxon>Pseudomonadota</taxon>
        <taxon>Alphaproteobacteria</taxon>
        <taxon>Hyphomicrobiales</taxon>
        <taxon>Devosiaceae</taxon>
        <taxon>Devosia</taxon>
    </lineage>
</organism>
<dbReference type="GO" id="GO:0004519">
    <property type="term" value="F:endonuclease activity"/>
    <property type="evidence" value="ECO:0007669"/>
    <property type="project" value="UniProtKB-KW"/>
</dbReference>
<evidence type="ECO:0000256" key="6">
    <source>
        <dbReference type="PIRNR" id="PIRNR018267"/>
    </source>
</evidence>
<evidence type="ECO:0000256" key="3">
    <source>
        <dbReference type="ARBA" id="ARBA00022763"/>
    </source>
</evidence>
<dbReference type="CDD" id="cd00221">
    <property type="entry name" value="Vsr"/>
    <property type="match status" value="1"/>
</dbReference>
<proteinExistence type="inferred from homology"/>
<keyword evidence="1 6" id="KW-0540">Nuclease</keyword>
<reference evidence="7" key="1">
    <citation type="journal article" date="2014" name="Int. J. Syst. Evol. Microbiol.">
        <title>Complete genome of a new Firmicutes species belonging to the dominant human colonic microbiota ('Ruminococcus bicirculans') reveals two chromosomes and a selective capacity to utilize plant glucans.</title>
        <authorList>
            <consortium name="NISC Comparative Sequencing Program"/>
            <person name="Wegmann U."/>
            <person name="Louis P."/>
            <person name="Goesmann A."/>
            <person name="Henrissat B."/>
            <person name="Duncan S.H."/>
            <person name="Flint H.J."/>
        </authorList>
    </citation>
    <scope>NUCLEOTIDE SEQUENCE</scope>
    <source>
        <strain evidence="7">NBRC 103855</strain>
    </source>
</reference>
<dbReference type="RefSeq" id="WP_348523183.1">
    <property type="nucleotide sequence ID" value="NZ_BSNG01000001.1"/>
</dbReference>
<comment type="caution">
    <text evidence="7">The sequence shown here is derived from an EMBL/GenBank/DDBJ whole genome shotgun (WGS) entry which is preliminary data.</text>
</comment>
<dbReference type="InterPro" id="IPR011335">
    <property type="entry name" value="Restrct_endonuc-II-like"/>
</dbReference>
<keyword evidence="5 6" id="KW-0234">DNA repair</keyword>
<dbReference type="PIRSF" id="PIRSF018267">
    <property type="entry name" value="VSR_endonuc"/>
    <property type="match status" value="1"/>
</dbReference>
<evidence type="ECO:0000256" key="2">
    <source>
        <dbReference type="ARBA" id="ARBA00022759"/>
    </source>
</evidence>
<evidence type="ECO:0000256" key="5">
    <source>
        <dbReference type="ARBA" id="ARBA00023204"/>
    </source>
</evidence>
<accession>A0ABQ5UJY9</accession>
<dbReference type="SUPFAM" id="SSF52980">
    <property type="entry name" value="Restriction endonuclease-like"/>
    <property type="match status" value="1"/>
</dbReference>
<evidence type="ECO:0000313" key="7">
    <source>
        <dbReference type="EMBL" id="GLQ11454.1"/>
    </source>
</evidence>
<reference evidence="7" key="2">
    <citation type="submission" date="2023-01" db="EMBL/GenBank/DDBJ databases">
        <title>Draft genome sequence of Devosia yakushimensis strain NBRC 103855.</title>
        <authorList>
            <person name="Sun Q."/>
            <person name="Mori K."/>
        </authorList>
    </citation>
    <scope>NUCLEOTIDE SEQUENCE</scope>
    <source>
        <strain evidence="7">NBRC 103855</strain>
    </source>
</reference>
<keyword evidence="3 6" id="KW-0227">DNA damage</keyword>
<dbReference type="Pfam" id="PF03852">
    <property type="entry name" value="Vsr"/>
    <property type="match status" value="1"/>
</dbReference>
<dbReference type="Gene3D" id="3.40.960.10">
    <property type="entry name" value="VSR Endonuclease"/>
    <property type="match status" value="1"/>
</dbReference>
<dbReference type="EC" id="3.1.-.-" evidence="6"/>
<gene>
    <name evidence="7" type="ORF">GCM10007913_33860</name>
</gene>
<evidence type="ECO:0000256" key="4">
    <source>
        <dbReference type="ARBA" id="ARBA00022801"/>
    </source>
</evidence>
<dbReference type="EMBL" id="BSNG01000001">
    <property type="protein sequence ID" value="GLQ11454.1"/>
    <property type="molecule type" value="Genomic_DNA"/>
</dbReference>
<keyword evidence="4 6" id="KW-0378">Hydrolase</keyword>